<dbReference type="STRING" id="1611254.A0A2G5U137"/>
<dbReference type="PANTHER" id="PTHR33568">
    <property type="entry name" value="DNA POLYMERASE"/>
    <property type="match status" value="1"/>
</dbReference>
<gene>
    <name evidence="1" type="primary">Cnig_chr_IV.g13302</name>
    <name evidence="1" type="ORF">B9Z55_013302</name>
</gene>
<dbReference type="OrthoDB" id="5876545at2759"/>
<protein>
    <recommendedName>
        <fullName evidence="3">DNA-directed DNA polymerase</fullName>
    </recommendedName>
</protein>
<evidence type="ECO:0000313" key="2">
    <source>
        <dbReference type="Proteomes" id="UP000230233"/>
    </source>
</evidence>
<evidence type="ECO:0008006" key="3">
    <source>
        <dbReference type="Google" id="ProtNLM"/>
    </source>
</evidence>
<organism evidence="1 2">
    <name type="scientific">Caenorhabditis nigoni</name>
    <dbReference type="NCBI Taxonomy" id="1611254"/>
    <lineage>
        <taxon>Eukaryota</taxon>
        <taxon>Metazoa</taxon>
        <taxon>Ecdysozoa</taxon>
        <taxon>Nematoda</taxon>
        <taxon>Chromadorea</taxon>
        <taxon>Rhabditida</taxon>
        <taxon>Rhabditina</taxon>
        <taxon>Rhabditomorpha</taxon>
        <taxon>Rhabditoidea</taxon>
        <taxon>Rhabditidae</taxon>
        <taxon>Peloderinae</taxon>
        <taxon>Caenorhabditis</taxon>
    </lineage>
</organism>
<comment type="caution">
    <text evidence="1">The sequence shown here is derived from an EMBL/GenBank/DDBJ whole genome shotgun (WGS) entry which is preliminary data.</text>
</comment>
<dbReference type="EMBL" id="PDUG01000004">
    <property type="protein sequence ID" value="PIC33260.1"/>
    <property type="molecule type" value="Genomic_DNA"/>
</dbReference>
<dbReference type="InterPro" id="IPR043502">
    <property type="entry name" value="DNA/RNA_pol_sf"/>
</dbReference>
<dbReference type="AlphaFoldDB" id="A0A2G5U137"/>
<dbReference type="InterPro" id="IPR023211">
    <property type="entry name" value="DNA_pol_palm_dom_sf"/>
</dbReference>
<dbReference type="Gene3D" id="3.90.1600.10">
    <property type="entry name" value="Palm domain of DNA polymerase"/>
    <property type="match status" value="1"/>
</dbReference>
<reference evidence="2" key="1">
    <citation type="submission" date="2017-10" db="EMBL/GenBank/DDBJ databases">
        <title>Rapid genome shrinkage in a self-fertile nematode reveals novel sperm competition proteins.</title>
        <authorList>
            <person name="Yin D."/>
            <person name="Schwarz E.M."/>
            <person name="Thomas C.G."/>
            <person name="Felde R.L."/>
            <person name="Korf I.F."/>
            <person name="Cutter A.D."/>
            <person name="Schartner C.M."/>
            <person name="Ralston E.J."/>
            <person name="Meyer B.J."/>
            <person name="Haag E.S."/>
        </authorList>
    </citation>
    <scope>NUCLEOTIDE SEQUENCE [LARGE SCALE GENOMIC DNA]</scope>
    <source>
        <strain evidence="2">JU1422</strain>
    </source>
</reference>
<evidence type="ECO:0000313" key="1">
    <source>
        <dbReference type="EMBL" id="PIC33260.1"/>
    </source>
</evidence>
<proteinExistence type="predicted"/>
<dbReference type="Proteomes" id="UP000230233">
    <property type="component" value="Chromosome IV"/>
</dbReference>
<dbReference type="PANTHER" id="PTHR33568:SF3">
    <property type="entry name" value="DNA-DIRECTED DNA POLYMERASE"/>
    <property type="match status" value="1"/>
</dbReference>
<sequence>MELVGSEDIRYTDTDSIIFTTPEGGLNPLEAKRGPYLGKLTNELAGKMTEFVTLGPKTYAYKETLANGEEKVVVKAKGITINSVVERKLSFDRVKSMVEEVIGHVAPRTALLLPQMTMVRDKAHNVYCRNIVKTFKYTINKRRLLSDGTTLPFGFSE</sequence>
<accession>A0A2G5U137</accession>
<name>A0A2G5U137_9PELO</name>
<keyword evidence="2" id="KW-1185">Reference proteome</keyword>
<dbReference type="SUPFAM" id="SSF56672">
    <property type="entry name" value="DNA/RNA polymerases"/>
    <property type="match status" value="1"/>
</dbReference>